<organism evidence="2 3">
    <name type="scientific">Recurvomyces mirabilis</name>
    <dbReference type="NCBI Taxonomy" id="574656"/>
    <lineage>
        <taxon>Eukaryota</taxon>
        <taxon>Fungi</taxon>
        <taxon>Dikarya</taxon>
        <taxon>Ascomycota</taxon>
        <taxon>Pezizomycotina</taxon>
        <taxon>Dothideomycetes</taxon>
        <taxon>Dothideomycetidae</taxon>
        <taxon>Mycosphaerellales</taxon>
        <taxon>Teratosphaeriaceae</taxon>
        <taxon>Recurvomyces</taxon>
    </lineage>
</organism>
<feature type="chain" id="PRO_5041960289" evidence="1">
    <location>
        <begin position="24"/>
        <end position="128"/>
    </location>
</feature>
<evidence type="ECO:0000313" key="3">
    <source>
        <dbReference type="Proteomes" id="UP001274830"/>
    </source>
</evidence>
<name>A0AAE0WTP9_9PEZI</name>
<keyword evidence="1" id="KW-0732">Signal</keyword>
<feature type="signal peptide" evidence="1">
    <location>
        <begin position="1"/>
        <end position="23"/>
    </location>
</feature>
<accession>A0AAE0WTP9</accession>
<evidence type="ECO:0000313" key="2">
    <source>
        <dbReference type="EMBL" id="KAK3677999.1"/>
    </source>
</evidence>
<protein>
    <submittedName>
        <fullName evidence="2">Uncharacterized protein</fullName>
    </submittedName>
</protein>
<proteinExistence type="predicted"/>
<comment type="caution">
    <text evidence="2">The sequence shown here is derived from an EMBL/GenBank/DDBJ whole genome shotgun (WGS) entry which is preliminary data.</text>
</comment>
<evidence type="ECO:0000256" key="1">
    <source>
        <dbReference type="SAM" id="SignalP"/>
    </source>
</evidence>
<keyword evidence="3" id="KW-1185">Reference proteome</keyword>
<dbReference type="EMBL" id="JAUTXT010000005">
    <property type="protein sequence ID" value="KAK3677999.1"/>
    <property type="molecule type" value="Genomic_DNA"/>
</dbReference>
<gene>
    <name evidence="2" type="ORF">LTR78_002094</name>
</gene>
<sequence length="128" mass="13552">MYALTPFLFAALAMSAALPQPAAVEVQARHNPQYVVKFCSGNNCSSTKAGNAGGCHKLPKAYTSITFDSHLSRCIAFQTGNCAPSDSNDANSENVGELKNSFDVTTSAAAKASKMTSIGSFYCEGFWH</sequence>
<dbReference type="AlphaFoldDB" id="A0AAE0WTP9"/>
<dbReference type="Proteomes" id="UP001274830">
    <property type="component" value="Unassembled WGS sequence"/>
</dbReference>
<reference evidence="2" key="1">
    <citation type="submission" date="2023-07" db="EMBL/GenBank/DDBJ databases">
        <title>Black Yeasts Isolated from many extreme environments.</title>
        <authorList>
            <person name="Coleine C."/>
            <person name="Stajich J.E."/>
            <person name="Selbmann L."/>
        </authorList>
    </citation>
    <scope>NUCLEOTIDE SEQUENCE</scope>
    <source>
        <strain evidence="2">CCFEE 5485</strain>
    </source>
</reference>